<dbReference type="InterPro" id="IPR044746">
    <property type="entry name" value="ABCC_6TM_D1"/>
</dbReference>
<evidence type="ECO:0000256" key="8">
    <source>
        <dbReference type="ARBA" id="ARBA00022989"/>
    </source>
</evidence>
<evidence type="ECO:0000256" key="10">
    <source>
        <dbReference type="SAM" id="MobiDB-lite"/>
    </source>
</evidence>
<dbReference type="FunFam" id="3.40.50.300:FF:000163">
    <property type="entry name" value="Multidrug resistance-associated protein member 4"/>
    <property type="match status" value="1"/>
</dbReference>
<dbReference type="GO" id="GO:0016887">
    <property type="term" value="F:ATP hydrolysis activity"/>
    <property type="evidence" value="ECO:0007669"/>
    <property type="project" value="InterPro"/>
</dbReference>
<comment type="caution">
    <text evidence="14">The sequence shown here is derived from an EMBL/GenBank/DDBJ whole genome shotgun (WGS) entry which is preliminary data.</text>
</comment>
<protein>
    <submittedName>
        <fullName evidence="14">Multidrug resistance-associated protein 4</fullName>
    </submittedName>
</protein>
<evidence type="ECO:0000256" key="3">
    <source>
        <dbReference type="ARBA" id="ARBA00022448"/>
    </source>
</evidence>
<feature type="transmembrane region" description="Helical" evidence="11">
    <location>
        <begin position="783"/>
        <end position="807"/>
    </location>
</feature>
<name>A0A2B4S623_STYPI</name>
<evidence type="ECO:0000256" key="11">
    <source>
        <dbReference type="SAM" id="Phobius"/>
    </source>
</evidence>
<keyword evidence="7" id="KW-0067">ATP-binding</keyword>
<dbReference type="SUPFAM" id="SSF52540">
    <property type="entry name" value="P-loop containing nucleoside triphosphate hydrolases"/>
    <property type="match status" value="2"/>
</dbReference>
<dbReference type="InterPro" id="IPR011527">
    <property type="entry name" value="ABC1_TM_dom"/>
</dbReference>
<feature type="domain" description="ABC transmembrane type-1" evidence="13">
    <location>
        <begin position="746"/>
        <end position="1001"/>
    </location>
</feature>
<evidence type="ECO:0000259" key="13">
    <source>
        <dbReference type="PROSITE" id="PS50929"/>
    </source>
</evidence>
<dbReference type="InterPro" id="IPR003439">
    <property type="entry name" value="ABC_transporter-like_ATP-bd"/>
</dbReference>
<dbReference type="GO" id="GO:0140359">
    <property type="term" value="F:ABC-type transporter activity"/>
    <property type="evidence" value="ECO:0007669"/>
    <property type="project" value="InterPro"/>
</dbReference>
<feature type="transmembrane region" description="Helical" evidence="11">
    <location>
        <begin position="241"/>
        <end position="258"/>
    </location>
</feature>
<dbReference type="SMART" id="SM00382">
    <property type="entry name" value="AAA"/>
    <property type="match status" value="2"/>
</dbReference>
<sequence>MERNESASSSRSTAPHPYDSANWLSRVTLQWMNTVLTLGSRKPLEKEDIFPVREADSMDKLVHKLEIEWQREVNSSQALGCKPRMWRALSRMLSWRAYMMMFILRLLRTLATVFLPMLLWFFLSELEREQQGYSVSTFLFVGGIIFLSVVKGLTKNHYSGITEIWGMRLKVASIGLVYKKILTELKRCDLQEIVTGKTINLVSNDAQKLEKVLWGLVNILLCPLEILGSCTILLTLIGWKALAGVSVYFMSIFCSVVLSHQSGKLRLKIAEARDKRLQVMNEVVYGVRAVKIYAWELNFAEIIKQLRRREMWFVKVRGLIISGLNSLGYTTAPLASLLSIITLIATGETITAFEMFTILSCLNVINFSVAIALAYSLPFVTESFIAAKRIEEFMSRDFGLTCAETSAKITFGKQNCGNGLIGLSLKRKECSTNVVRQESFKAGDAKLLSMSRTPTKTNIEKNELSLVHVSASWNRREDRRALTNISFCVSQGEMLAVTGPVGSGKSSLLMAILGELPAISGKVTFRGRVAYVPQIPWVFSGTVRDNILFGRPLDINRYNEILDVCCMQPDLKNFPKGDLTEIGHRGVSLSGGQRVRVSLARALYSFADIYLLDDPLSAVDAKVGKHLFNNCICGYLSNRTRVFVTHQLDFLTHIHDVIVLDNGVKREERYCFLDETSKNFKFVSQTESAEVTSQSPHRSPQLPNDEGLGFQDLKEEEEDRNTGSITWKIYWSYIRTALRIPFVLCLFVAVLCMKGLLVGSYWWASQVSEMSQERQRSFTTLGIYGAIVGSSFLGNIAVAVLFCFTLLNASEILHNRMVLAVLKVPALYFDKTPVGRILNRFSKDIGNMDDVLPPHFLLAVEVSLFSVSTVLLPIAANAWLILVAIPVVGIVLYYGRYYLKSSREIKRLEAITCSPVYSHISETIAGLEIIRSSQMEQRFLKSLFRYQDENTSAFIMVITGTQWLTVRMTLACSLMIAAAAIGAVLVTQSPALAGMSLSFLLESLDEVQYGIKVSSDVENHMTSVERVMWYTALEAEPGYSTGTCPPASWPQRGDITISKMSLRYTKGGPQVLKDISVFFADKEKIGIAGRTGAGKSSIVAALLRMPEPEGKVLIDGVDIKTLNLQRARRAMAVIAQDPVLFGGSLRRNLDPFSEYTDLQLWTALEEVQLKTMVEKFPGQLDYQVKETGSNFSVGERQLVCLARALVQKSKIIVMDEATANVDFRTDNLIQKVIRDKFKDSTVLTIAHRLNTIMDCDKVLVLDGGRVVEFDKPEILIQNGGMFAELVKNTSKGKL</sequence>
<feature type="compositionally biased region" description="Polar residues" evidence="10">
    <location>
        <begin position="689"/>
        <end position="702"/>
    </location>
</feature>
<accession>A0A2B4S623</accession>
<dbReference type="CDD" id="cd18580">
    <property type="entry name" value="ABC_6TM_ABCC_D2"/>
    <property type="match status" value="1"/>
</dbReference>
<dbReference type="OrthoDB" id="6500128at2759"/>
<evidence type="ECO:0000256" key="2">
    <source>
        <dbReference type="ARBA" id="ARBA00009726"/>
    </source>
</evidence>
<dbReference type="InterPro" id="IPR027417">
    <property type="entry name" value="P-loop_NTPase"/>
</dbReference>
<evidence type="ECO:0000256" key="9">
    <source>
        <dbReference type="ARBA" id="ARBA00023136"/>
    </source>
</evidence>
<feature type="transmembrane region" description="Helical" evidence="11">
    <location>
        <begin position="964"/>
        <end position="986"/>
    </location>
</feature>
<dbReference type="CDD" id="cd03250">
    <property type="entry name" value="ABCC_MRP_domain1"/>
    <property type="match status" value="1"/>
</dbReference>
<dbReference type="Proteomes" id="UP000225706">
    <property type="component" value="Unassembled WGS sequence"/>
</dbReference>
<evidence type="ECO:0000256" key="7">
    <source>
        <dbReference type="ARBA" id="ARBA00022840"/>
    </source>
</evidence>
<keyword evidence="6" id="KW-0547">Nucleotide-binding</keyword>
<feature type="transmembrane region" description="Helical" evidence="11">
    <location>
        <begin position="851"/>
        <end position="872"/>
    </location>
</feature>
<feature type="domain" description="ABC transmembrane type-1" evidence="13">
    <location>
        <begin position="101"/>
        <end position="369"/>
    </location>
</feature>
<dbReference type="PROSITE" id="PS00211">
    <property type="entry name" value="ABC_TRANSPORTER_1"/>
    <property type="match status" value="2"/>
</dbReference>
<evidence type="ECO:0000256" key="5">
    <source>
        <dbReference type="ARBA" id="ARBA00022737"/>
    </source>
</evidence>
<feature type="domain" description="ABC transporter" evidence="12">
    <location>
        <begin position="1057"/>
        <end position="1288"/>
    </location>
</feature>
<keyword evidence="3" id="KW-0813">Transport</keyword>
<feature type="region of interest" description="Disordered" evidence="10">
    <location>
        <begin position="689"/>
        <end position="708"/>
    </location>
</feature>
<dbReference type="SUPFAM" id="SSF90123">
    <property type="entry name" value="ABC transporter transmembrane region"/>
    <property type="match status" value="2"/>
</dbReference>
<feature type="transmembrane region" description="Helical" evidence="11">
    <location>
        <begin position="740"/>
        <end position="763"/>
    </location>
</feature>
<evidence type="ECO:0000256" key="6">
    <source>
        <dbReference type="ARBA" id="ARBA00022741"/>
    </source>
</evidence>
<dbReference type="Pfam" id="PF00664">
    <property type="entry name" value="ABC_membrane"/>
    <property type="match status" value="2"/>
</dbReference>
<feature type="transmembrane region" description="Helical" evidence="11">
    <location>
        <begin position="356"/>
        <end position="380"/>
    </location>
</feature>
<keyword evidence="8 11" id="KW-1133">Transmembrane helix</keyword>
<feature type="transmembrane region" description="Helical" evidence="11">
    <location>
        <begin position="318"/>
        <end position="344"/>
    </location>
</feature>
<dbReference type="FunFam" id="3.40.50.300:FF:000973">
    <property type="entry name" value="Multidrug resistance-associated protein 4"/>
    <property type="match status" value="1"/>
</dbReference>
<keyword evidence="4 11" id="KW-0812">Transmembrane</keyword>
<gene>
    <name evidence="14" type="primary">ABCC4</name>
    <name evidence="14" type="ORF">AWC38_SpisGene10925</name>
</gene>
<keyword evidence="5" id="KW-0677">Repeat</keyword>
<evidence type="ECO:0000313" key="14">
    <source>
        <dbReference type="EMBL" id="PFX24493.1"/>
    </source>
</evidence>
<proteinExistence type="inferred from homology"/>
<evidence type="ECO:0000313" key="15">
    <source>
        <dbReference type="Proteomes" id="UP000225706"/>
    </source>
</evidence>
<dbReference type="Gene3D" id="1.20.1560.10">
    <property type="entry name" value="ABC transporter type 1, transmembrane domain"/>
    <property type="match status" value="2"/>
</dbReference>
<feature type="transmembrane region" description="Helical" evidence="11">
    <location>
        <begin position="97"/>
        <end position="121"/>
    </location>
</feature>
<keyword evidence="15" id="KW-1185">Reference proteome</keyword>
<dbReference type="EMBL" id="LSMT01000175">
    <property type="protein sequence ID" value="PFX24493.1"/>
    <property type="molecule type" value="Genomic_DNA"/>
</dbReference>
<comment type="subcellular location">
    <subcellularLocation>
        <location evidence="1">Membrane</location>
        <topology evidence="1">Multi-pass membrane protein</topology>
    </subcellularLocation>
</comment>
<dbReference type="GO" id="GO:0016020">
    <property type="term" value="C:membrane"/>
    <property type="evidence" value="ECO:0007669"/>
    <property type="project" value="UniProtKB-SubCell"/>
</dbReference>
<organism evidence="14 15">
    <name type="scientific">Stylophora pistillata</name>
    <name type="common">Smooth cauliflower coral</name>
    <dbReference type="NCBI Taxonomy" id="50429"/>
    <lineage>
        <taxon>Eukaryota</taxon>
        <taxon>Metazoa</taxon>
        <taxon>Cnidaria</taxon>
        <taxon>Anthozoa</taxon>
        <taxon>Hexacorallia</taxon>
        <taxon>Scleractinia</taxon>
        <taxon>Astrocoeniina</taxon>
        <taxon>Pocilloporidae</taxon>
        <taxon>Stylophora</taxon>
    </lineage>
</organism>
<reference evidence="15" key="1">
    <citation type="journal article" date="2017" name="bioRxiv">
        <title>Comparative analysis of the genomes of Stylophora pistillata and Acropora digitifera provides evidence for extensive differences between species of corals.</title>
        <authorList>
            <person name="Voolstra C.R."/>
            <person name="Li Y."/>
            <person name="Liew Y.J."/>
            <person name="Baumgarten S."/>
            <person name="Zoccola D."/>
            <person name="Flot J.-F."/>
            <person name="Tambutte S."/>
            <person name="Allemand D."/>
            <person name="Aranda M."/>
        </authorList>
    </citation>
    <scope>NUCLEOTIDE SEQUENCE [LARGE SCALE GENOMIC DNA]</scope>
</reference>
<dbReference type="InterPro" id="IPR036640">
    <property type="entry name" value="ABC1_TM_sf"/>
</dbReference>
<dbReference type="InterPro" id="IPR050173">
    <property type="entry name" value="ABC_transporter_C-like"/>
</dbReference>
<dbReference type="InterPro" id="IPR003593">
    <property type="entry name" value="AAA+_ATPase"/>
</dbReference>
<feature type="domain" description="ABC transporter" evidence="12">
    <location>
        <begin position="464"/>
        <end position="687"/>
    </location>
</feature>
<evidence type="ECO:0000256" key="4">
    <source>
        <dbReference type="ARBA" id="ARBA00022692"/>
    </source>
</evidence>
<dbReference type="Pfam" id="PF00005">
    <property type="entry name" value="ABC_tran"/>
    <property type="match status" value="2"/>
</dbReference>
<dbReference type="GO" id="GO:0005524">
    <property type="term" value="F:ATP binding"/>
    <property type="evidence" value="ECO:0007669"/>
    <property type="project" value="UniProtKB-KW"/>
</dbReference>
<dbReference type="PANTHER" id="PTHR24223:SF456">
    <property type="entry name" value="MULTIDRUG RESISTANCE-ASSOCIATED PROTEIN LETHAL(2)03659"/>
    <property type="match status" value="1"/>
</dbReference>
<dbReference type="FunFam" id="1.20.1560.10:FF:000013">
    <property type="entry name" value="ABC transporter C family member 2"/>
    <property type="match status" value="1"/>
</dbReference>
<dbReference type="InterPro" id="IPR044726">
    <property type="entry name" value="ABCC_6TM_D2"/>
</dbReference>
<dbReference type="STRING" id="50429.A0A2B4S623"/>
<feature type="transmembrane region" description="Helical" evidence="11">
    <location>
        <begin position="878"/>
        <end position="899"/>
    </location>
</feature>
<evidence type="ECO:0000256" key="1">
    <source>
        <dbReference type="ARBA" id="ARBA00004141"/>
    </source>
</evidence>
<feature type="transmembrane region" description="Helical" evidence="11">
    <location>
        <begin position="212"/>
        <end position="235"/>
    </location>
</feature>
<dbReference type="PROSITE" id="PS50929">
    <property type="entry name" value="ABC_TM1F"/>
    <property type="match status" value="2"/>
</dbReference>
<evidence type="ECO:0000259" key="12">
    <source>
        <dbReference type="PROSITE" id="PS50893"/>
    </source>
</evidence>
<dbReference type="InterPro" id="IPR017871">
    <property type="entry name" value="ABC_transporter-like_CS"/>
</dbReference>
<dbReference type="Gene3D" id="3.40.50.300">
    <property type="entry name" value="P-loop containing nucleotide triphosphate hydrolases"/>
    <property type="match status" value="2"/>
</dbReference>
<dbReference type="PROSITE" id="PS50893">
    <property type="entry name" value="ABC_TRANSPORTER_2"/>
    <property type="match status" value="2"/>
</dbReference>
<dbReference type="CDD" id="cd03244">
    <property type="entry name" value="ABCC_MRP_domain2"/>
    <property type="match status" value="1"/>
</dbReference>
<dbReference type="PANTHER" id="PTHR24223">
    <property type="entry name" value="ATP-BINDING CASSETTE SUB-FAMILY C"/>
    <property type="match status" value="1"/>
</dbReference>
<keyword evidence="9 11" id="KW-0472">Membrane</keyword>
<dbReference type="CDD" id="cd18579">
    <property type="entry name" value="ABC_6TM_ABCC_D1"/>
    <property type="match status" value="1"/>
</dbReference>
<feature type="transmembrane region" description="Helical" evidence="11">
    <location>
        <begin position="133"/>
        <end position="150"/>
    </location>
</feature>
<comment type="similarity">
    <text evidence="2">Belongs to the ABC transporter superfamily. ABCC family. Conjugate transporter (TC 3.A.1.208) subfamily.</text>
</comment>